<dbReference type="GO" id="GO:0090529">
    <property type="term" value="P:cell septum assembly"/>
    <property type="evidence" value="ECO:0007669"/>
    <property type="project" value="InterPro"/>
</dbReference>
<dbReference type="SUPFAM" id="SSF64383">
    <property type="entry name" value="Cell-division protein ZipA, C-terminal domain"/>
    <property type="match status" value="1"/>
</dbReference>
<keyword evidence="4" id="KW-1133">Transmembrane helix</keyword>
<dbReference type="EMBL" id="FOVE01000003">
    <property type="protein sequence ID" value="SFN10686.1"/>
    <property type="molecule type" value="Genomic_DNA"/>
</dbReference>
<dbReference type="Pfam" id="PF04354">
    <property type="entry name" value="ZipA_C"/>
    <property type="match status" value="1"/>
</dbReference>
<comment type="subcellular location">
    <subcellularLocation>
        <location evidence="2">Cell inner membrane</location>
        <topology evidence="2">Single-pass type I membrane protein</topology>
    </subcellularLocation>
</comment>
<dbReference type="OrthoDB" id="8521018at2"/>
<feature type="domain" description="ZipA C-terminal FtsZ-binding" evidence="5">
    <location>
        <begin position="283"/>
        <end position="402"/>
    </location>
</feature>
<dbReference type="AlphaFoldDB" id="A0A1I4WBT2"/>
<keyword evidence="7" id="KW-1185">Reference proteome</keyword>
<keyword evidence="2 4" id="KW-0812">Transmembrane</keyword>
<feature type="transmembrane region" description="Helical" evidence="4">
    <location>
        <begin position="6"/>
        <end position="25"/>
    </location>
</feature>
<keyword evidence="2 4" id="KW-0472">Membrane</keyword>
<organism evidence="6 7">
    <name type="scientific">Formivibrio citricus</name>
    <dbReference type="NCBI Taxonomy" id="83765"/>
    <lineage>
        <taxon>Bacteria</taxon>
        <taxon>Pseudomonadati</taxon>
        <taxon>Pseudomonadota</taxon>
        <taxon>Betaproteobacteria</taxon>
        <taxon>Neisseriales</taxon>
        <taxon>Chitinibacteraceae</taxon>
        <taxon>Formivibrio</taxon>
    </lineage>
</organism>
<gene>
    <name evidence="6" type="ORF">SAMN05660284_00529</name>
</gene>
<evidence type="ECO:0000256" key="3">
    <source>
        <dbReference type="SAM" id="MobiDB-lite"/>
    </source>
</evidence>
<sequence length="426" mass="46458">MTDLQLYSLIGGGAIVVLVYAYNWWQERRYRKQVQKSFARNQPDVLLETPKNMVRSGETHRLEPIIHGQPKVEPKVESKTEPVIPVLRAVEPEVPVAPAHAAEPFNAIDDEDLDDFVDPEAALAARKVATQVHVEPVKPEPVRQEPQFSAAAPVAHEPEREADEVTSSLLDPALDFIAEIHAGELIPAANVPIFPGAKRIVTLGLRDDDQWEVVHHSGHSRYTELRVGLQLADRQGALTQEQLNAFCMGVQQFADEFDAVVTFPQRSGKIAAAQSLDQFCAGVDVLIGLNILPAEMPFPMEKVRVLAENAGLVRGPDGCFHYRSDSGKTLFTLANQDETPFGTTSDGLTLLFDVPRVAGGLAVFDYLADFAHSLSSALGGELADDNGKPLTEASLANIRKQLTTIYARMDDKGIAAGSMAALRLFA</sequence>
<evidence type="ECO:0000256" key="4">
    <source>
        <dbReference type="SAM" id="Phobius"/>
    </source>
</evidence>
<name>A0A1I4WBT2_9NEIS</name>
<dbReference type="SMART" id="SM00771">
    <property type="entry name" value="ZipA_C"/>
    <property type="match status" value="1"/>
</dbReference>
<proteinExistence type="inferred from homology"/>
<evidence type="ECO:0000256" key="1">
    <source>
        <dbReference type="RuleBase" id="RU003612"/>
    </source>
</evidence>
<dbReference type="RefSeq" id="WP_091191055.1">
    <property type="nucleotide sequence ID" value="NZ_FOVE01000003.1"/>
</dbReference>
<dbReference type="InterPro" id="IPR007449">
    <property type="entry name" value="ZipA_FtsZ-bd_C"/>
</dbReference>
<comment type="function">
    <text evidence="1">Essential cell division protein that stabilizes the FtsZ protofilaments by cross-linking them and that serves as a cytoplasmic membrane anchor for the Z ring. Also required for the recruitment to the septal ring of downstream cell division proteins.</text>
</comment>
<dbReference type="InterPro" id="IPR036765">
    <property type="entry name" value="ZipA_FtsZ-bd_C_sf"/>
</dbReference>
<evidence type="ECO:0000256" key="2">
    <source>
        <dbReference type="RuleBase" id="RU003613"/>
    </source>
</evidence>
<protein>
    <recommendedName>
        <fullName evidence="1">Cell division protein ZipA</fullName>
    </recommendedName>
</protein>
<evidence type="ECO:0000313" key="6">
    <source>
        <dbReference type="EMBL" id="SFN10686.1"/>
    </source>
</evidence>
<keyword evidence="2" id="KW-0997">Cell inner membrane</keyword>
<feature type="region of interest" description="Disordered" evidence="3">
    <location>
        <begin position="140"/>
        <end position="161"/>
    </location>
</feature>
<comment type="similarity">
    <text evidence="1">Belongs to the ZipA family.</text>
</comment>
<accession>A0A1I4WBT2</accession>
<dbReference type="GO" id="GO:0005886">
    <property type="term" value="C:plasma membrane"/>
    <property type="evidence" value="ECO:0007669"/>
    <property type="project" value="UniProtKB-SubCell"/>
</dbReference>
<evidence type="ECO:0000259" key="5">
    <source>
        <dbReference type="SMART" id="SM00771"/>
    </source>
</evidence>
<dbReference type="Proteomes" id="UP000242869">
    <property type="component" value="Unassembled WGS sequence"/>
</dbReference>
<dbReference type="STRING" id="83765.SAMN05660284_00529"/>
<keyword evidence="2" id="KW-1003">Cell membrane</keyword>
<dbReference type="Gene3D" id="3.30.1400.10">
    <property type="entry name" value="ZipA, C-terminal FtsZ-binding domain"/>
    <property type="match status" value="1"/>
</dbReference>
<reference evidence="7" key="1">
    <citation type="submission" date="2016-10" db="EMBL/GenBank/DDBJ databases">
        <authorList>
            <person name="Varghese N."/>
            <person name="Submissions S."/>
        </authorList>
    </citation>
    <scope>NUCLEOTIDE SEQUENCE [LARGE SCALE GENOMIC DNA]</scope>
    <source>
        <strain evidence="7">DSM 6150</strain>
    </source>
</reference>
<keyword evidence="1" id="KW-0131">Cell cycle</keyword>
<evidence type="ECO:0000313" key="7">
    <source>
        <dbReference type="Proteomes" id="UP000242869"/>
    </source>
</evidence>
<keyword evidence="1" id="KW-0132">Cell division</keyword>